<keyword evidence="3" id="KW-1185">Reference proteome</keyword>
<evidence type="ECO:0000313" key="2">
    <source>
        <dbReference type="EMBL" id="KAL0148040.1"/>
    </source>
</evidence>
<evidence type="ECO:0000313" key="3">
    <source>
        <dbReference type="Proteomes" id="UP001529510"/>
    </source>
</evidence>
<gene>
    <name evidence="2" type="ORF">M9458_056655</name>
</gene>
<comment type="caution">
    <text evidence="2">The sequence shown here is derived from an EMBL/GenBank/DDBJ whole genome shotgun (WGS) entry which is preliminary data.</text>
</comment>
<reference evidence="2 3" key="1">
    <citation type="submission" date="2024-05" db="EMBL/GenBank/DDBJ databases">
        <title>Genome sequencing and assembly of Indian major carp, Cirrhinus mrigala (Hamilton, 1822).</title>
        <authorList>
            <person name="Mohindra V."/>
            <person name="Chowdhury L.M."/>
            <person name="Lal K."/>
            <person name="Jena J.K."/>
        </authorList>
    </citation>
    <scope>NUCLEOTIDE SEQUENCE [LARGE SCALE GENOMIC DNA]</scope>
    <source>
        <strain evidence="2">CM1030</strain>
        <tissue evidence="2">Blood</tissue>
    </source>
</reference>
<feature type="region of interest" description="Disordered" evidence="1">
    <location>
        <begin position="1"/>
        <end position="20"/>
    </location>
</feature>
<protein>
    <submittedName>
        <fullName evidence="2">Uncharacterized protein</fullName>
    </submittedName>
</protein>
<feature type="non-terminal residue" evidence="2">
    <location>
        <position position="63"/>
    </location>
</feature>
<name>A0ABD0MCQ7_CIRMR</name>
<organism evidence="2 3">
    <name type="scientific">Cirrhinus mrigala</name>
    <name type="common">Mrigala</name>
    <dbReference type="NCBI Taxonomy" id="683832"/>
    <lineage>
        <taxon>Eukaryota</taxon>
        <taxon>Metazoa</taxon>
        <taxon>Chordata</taxon>
        <taxon>Craniata</taxon>
        <taxon>Vertebrata</taxon>
        <taxon>Euteleostomi</taxon>
        <taxon>Actinopterygii</taxon>
        <taxon>Neopterygii</taxon>
        <taxon>Teleostei</taxon>
        <taxon>Ostariophysi</taxon>
        <taxon>Cypriniformes</taxon>
        <taxon>Cyprinidae</taxon>
        <taxon>Labeoninae</taxon>
        <taxon>Labeonini</taxon>
        <taxon>Cirrhinus</taxon>
    </lineage>
</organism>
<accession>A0ABD0MCQ7</accession>
<dbReference type="EMBL" id="JAMKFB020000714">
    <property type="protein sequence ID" value="KAL0148040.1"/>
    <property type="molecule type" value="Genomic_DNA"/>
</dbReference>
<dbReference type="AlphaFoldDB" id="A0ABD0MCQ7"/>
<dbReference type="Proteomes" id="UP001529510">
    <property type="component" value="Unassembled WGS sequence"/>
</dbReference>
<feature type="non-terminal residue" evidence="2">
    <location>
        <position position="1"/>
    </location>
</feature>
<sequence>PSREDSPEEVPSSRNGHNLAPASRSVDLYVWFLDGVRPHWPSQGVVVIITQASAPSVRQASAL</sequence>
<proteinExistence type="predicted"/>
<evidence type="ECO:0000256" key="1">
    <source>
        <dbReference type="SAM" id="MobiDB-lite"/>
    </source>
</evidence>